<dbReference type="EMBL" id="SSWX01000030">
    <property type="protein sequence ID" value="THJ30933.1"/>
    <property type="molecule type" value="Genomic_DNA"/>
</dbReference>
<dbReference type="Proteomes" id="UP000306236">
    <property type="component" value="Unassembled WGS sequence"/>
</dbReference>
<protein>
    <submittedName>
        <fullName evidence="2">Uncharacterized protein</fullName>
    </submittedName>
</protein>
<accession>A0A4S5BJ51</accession>
<evidence type="ECO:0000313" key="2">
    <source>
        <dbReference type="EMBL" id="THJ30933.1"/>
    </source>
</evidence>
<dbReference type="RefSeq" id="WP_136407745.1">
    <property type="nucleotide sequence ID" value="NZ_SSWX01000030.1"/>
</dbReference>
<evidence type="ECO:0000313" key="3">
    <source>
        <dbReference type="Proteomes" id="UP000306236"/>
    </source>
</evidence>
<gene>
    <name evidence="2" type="ORF">E8K88_16330</name>
</gene>
<feature type="region of interest" description="Disordered" evidence="1">
    <location>
        <begin position="1"/>
        <end position="26"/>
    </location>
</feature>
<sequence>MTDIVDVPDIPVLPTPPSTNDPQNFSPRADGFLGILPEWSDGLDGVAESAKTNATAANERAVAAAASAATASTKANEAAASAELAKNAPTTYGTTAQALNIGAGAKSLTVETGRAFMSGQAVVLAAAANPINQRMYGIVTAYNAATGALSVTVSAFTGSGSVIGWTVTLGNAPAQGGLAVLNVAANANAAAGVYHVITAAGVTLTMPAAPEVGDEIGFCNASSGEATVNWSGKTVKGTAPSPQAMIVPRYGAAVVKFNGSTWA</sequence>
<dbReference type="OrthoDB" id="8642138at2"/>
<proteinExistence type="predicted"/>
<dbReference type="AlphaFoldDB" id="A0A4S5BJ51"/>
<organism evidence="2 3">
    <name type="scientific">Lampropedia aestuarii</name>
    <dbReference type="NCBI Taxonomy" id="2562762"/>
    <lineage>
        <taxon>Bacteria</taxon>
        <taxon>Pseudomonadati</taxon>
        <taxon>Pseudomonadota</taxon>
        <taxon>Betaproteobacteria</taxon>
        <taxon>Burkholderiales</taxon>
        <taxon>Comamonadaceae</taxon>
        <taxon>Lampropedia</taxon>
    </lineage>
</organism>
<comment type="caution">
    <text evidence="2">The sequence shown here is derived from an EMBL/GenBank/DDBJ whole genome shotgun (WGS) entry which is preliminary data.</text>
</comment>
<evidence type="ECO:0000256" key="1">
    <source>
        <dbReference type="SAM" id="MobiDB-lite"/>
    </source>
</evidence>
<keyword evidence="3" id="KW-1185">Reference proteome</keyword>
<name>A0A4S5BJ51_9BURK</name>
<reference evidence="2 3" key="1">
    <citation type="submission" date="2019-04" db="EMBL/GenBank/DDBJ databases">
        <title>Lampropedia sp YIM MLB12 draf genome.</title>
        <authorList>
            <person name="Wang Y.-X."/>
        </authorList>
    </citation>
    <scope>NUCLEOTIDE SEQUENCE [LARGE SCALE GENOMIC DNA]</scope>
    <source>
        <strain evidence="2 3">YIM MLB12</strain>
    </source>
</reference>